<accession>A0A421DNN5</accession>
<evidence type="ECO:0000313" key="1">
    <source>
        <dbReference type="EMBL" id="RLM23634.1"/>
    </source>
</evidence>
<dbReference type="Proteomes" id="UP000285648">
    <property type="component" value="Unassembled WGS sequence"/>
</dbReference>
<dbReference type="RefSeq" id="WP_121575054.1">
    <property type="nucleotide sequence ID" value="NZ_MJLZ01000020.1"/>
</dbReference>
<evidence type="ECO:0000313" key="2">
    <source>
        <dbReference type="Proteomes" id="UP000285648"/>
    </source>
</evidence>
<dbReference type="AlphaFoldDB" id="A0A421DNN5"/>
<protein>
    <submittedName>
        <fullName evidence="1">Uncharacterized protein</fullName>
    </submittedName>
</protein>
<gene>
    <name evidence="1" type="ORF">BIY29_10045</name>
</gene>
<reference evidence="1 2" key="1">
    <citation type="submission" date="2016-09" db="EMBL/GenBank/DDBJ databases">
        <authorList>
            <person name="Doonan J."/>
            <person name="Pachebat J.A."/>
            <person name="Golyshin P.N."/>
            <person name="Denman S."/>
            <person name="Mcdonald J.E."/>
        </authorList>
    </citation>
    <scope>NUCLEOTIDE SEQUENCE [LARGE SCALE GENOMIC DNA]</scope>
    <source>
        <strain evidence="1 2">NCPPB 3934</strain>
    </source>
</reference>
<dbReference type="EMBL" id="MJLZ01000020">
    <property type="protein sequence ID" value="RLM23634.1"/>
    <property type="molecule type" value="Genomic_DNA"/>
</dbReference>
<comment type="caution">
    <text evidence="1">The sequence shown here is derived from an EMBL/GenBank/DDBJ whole genome shotgun (WGS) entry which is preliminary data.</text>
</comment>
<sequence length="89" mass="9951">MKAIPNINEQLANIKDVMVSLRAMNATVQSVMIKGSKPLIRIARNGHCEKLINSGVARYVVIGCDSNGRFRQGEFEQHGCRIIWSESLH</sequence>
<name>A0A421DNN5_9GAMM</name>
<organism evidence="1 2">
    <name type="scientific">Brenneria alni</name>
    <dbReference type="NCBI Taxonomy" id="71656"/>
    <lineage>
        <taxon>Bacteria</taxon>
        <taxon>Pseudomonadati</taxon>
        <taxon>Pseudomonadota</taxon>
        <taxon>Gammaproteobacteria</taxon>
        <taxon>Enterobacterales</taxon>
        <taxon>Pectobacteriaceae</taxon>
        <taxon>Brenneria</taxon>
    </lineage>
</organism>
<dbReference type="OrthoDB" id="7065739at2"/>
<proteinExistence type="predicted"/>
<keyword evidence="2" id="KW-1185">Reference proteome</keyword>